<comment type="caution">
    <text evidence="2">The sequence shown here is derived from an EMBL/GenBank/DDBJ whole genome shotgun (WGS) entry which is preliminary data.</text>
</comment>
<keyword evidence="3" id="KW-1185">Reference proteome</keyword>
<accession>A0A4R6TNV3</accession>
<protein>
    <recommendedName>
        <fullName evidence="4">Subunit length determinant protein</fullName>
    </recommendedName>
</protein>
<feature type="transmembrane region" description="Helical" evidence="1">
    <location>
        <begin position="306"/>
        <end position="326"/>
    </location>
</feature>
<evidence type="ECO:0008006" key="4">
    <source>
        <dbReference type="Google" id="ProtNLM"/>
    </source>
</evidence>
<reference evidence="2 3" key="1">
    <citation type="submission" date="2019-03" db="EMBL/GenBank/DDBJ databases">
        <title>Genomic Encyclopedia of Archaeal and Bacterial Type Strains, Phase II (KMG-II): from individual species to whole genera.</title>
        <authorList>
            <person name="Goeker M."/>
        </authorList>
    </citation>
    <scope>NUCLEOTIDE SEQUENCE [LARGE SCALE GENOMIC DNA]</scope>
    <source>
        <strain evidence="2 3">DSM 18435</strain>
    </source>
</reference>
<gene>
    <name evidence="2" type="ORF">CLV82_0623</name>
</gene>
<dbReference type="EMBL" id="SNYI01000001">
    <property type="protein sequence ID" value="TDQ32790.1"/>
    <property type="molecule type" value="Genomic_DNA"/>
</dbReference>
<dbReference type="OrthoDB" id="1452530at2"/>
<keyword evidence="1" id="KW-0812">Transmembrane</keyword>
<proteinExistence type="predicted"/>
<organism evidence="2 3">
    <name type="scientific">Zeaxanthinibacter enoshimensis</name>
    <dbReference type="NCBI Taxonomy" id="392009"/>
    <lineage>
        <taxon>Bacteria</taxon>
        <taxon>Pseudomonadati</taxon>
        <taxon>Bacteroidota</taxon>
        <taxon>Flavobacteriia</taxon>
        <taxon>Flavobacteriales</taxon>
        <taxon>Flavobacteriaceae</taxon>
        <taxon>Zeaxanthinibacter</taxon>
    </lineage>
</organism>
<sequence>MEEHKSTNRPQNSDEIDLGQVFQLINKGINSVFRSILRLFVYFKNNILIFSGLILVGLLIGYGLNQIVSKKLKTEVIVKPYIESKSYLYDVVNEIQANLIADDASFFKPMGIEIADLADFEVTIEPMAEPEVSENLESEIMYLEVLEKFQNTDFVSDVLISEIYNKSSLNHKITFLYKDRASGHEAAKKLMSYINSNSYFKEVVEIGRENAKERIENNKTLVKQIDKLIESYSERMTSTDRNVNTGRFVVSDDQPFDVTSLLNLKNGLLKDIEKKRLELQQQKDPINILHFGMPQQVQKAFFGKNIVLIPMILVLGYLLFSILIYLNNKAEKML</sequence>
<evidence type="ECO:0000313" key="2">
    <source>
        <dbReference type="EMBL" id="TDQ32790.1"/>
    </source>
</evidence>
<name>A0A4R6TNV3_9FLAO</name>
<dbReference type="RefSeq" id="WP_133642823.1">
    <property type="nucleotide sequence ID" value="NZ_SNYI01000001.1"/>
</dbReference>
<keyword evidence="1" id="KW-1133">Transmembrane helix</keyword>
<dbReference type="AlphaFoldDB" id="A0A4R6TNV3"/>
<keyword evidence="1" id="KW-0472">Membrane</keyword>
<evidence type="ECO:0000256" key="1">
    <source>
        <dbReference type="SAM" id="Phobius"/>
    </source>
</evidence>
<dbReference type="Proteomes" id="UP000295468">
    <property type="component" value="Unassembled WGS sequence"/>
</dbReference>
<feature type="transmembrane region" description="Helical" evidence="1">
    <location>
        <begin position="47"/>
        <end position="64"/>
    </location>
</feature>
<evidence type="ECO:0000313" key="3">
    <source>
        <dbReference type="Proteomes" id="UP000295468"/>
    </source>
</evidence>